<protein>
    <submittedName>
        <fullName evidence="2">Head-tail joining protein</fullName>
    </submittedName>
</protein>
<dbReference type="Pfam" id="PF05521">
    <property type="entry name" value="Phage_HCP"/>
    <property type="match status" value="1"/>
</dbReference>
<dbReference type="Gene3D" id="2.40.10.270">
    <property type="entry name" value="Bacteriophage SPP1 head-tail adaptor protein"/>
    <property type="match status" value="1"/>
</dbReference>
<reference evidence="2 3" key="1">
    <citation type="journal article" date="2015" name="Stand. Genomic Sci.">
        <title>Genomic Encyclopedia of Bacterial and Archaeal Type Strains, Phase III: the genomes of soil and plant-associated and newly described type strains.</title>
        <authorList>
            <person name="Whitman W.B."/>
            <person name="Woyke T."/>
            <person name="Klenk H.P."/>
            <person name="Zhou Y."/>
            <person name="Lilburn T.G."/>
            <person name="Beck B.J."/>
            <person name="De Vos P."/>
            <person name="Vandamme P."/>
            <person name="Eisen J.A."/>
            <person name="Garrity G."/>
            <person name="Hugenholtz P."/>
            <person name="Kyrpides N.C."/>
        </authorList>
    </citation>
    <scope>NUCLEOTIDE SEQUENCE [LARGE SCALE GENOMIC DNA]</scope>
    <source>
        <strain evidence="2 3">CGMCC 1.5364</strain>
    </source>
</reference>
<dbReference type="InterPro" id="IPR038666">
    <property type="entry name" value="SSP1_head-tail_sf"/>
</dbReference>
<dbReference type="EMBL" id="VLKU01000002">
    <property type="protein sequence ID" value="TWI37092.1"/>
    <property type="molecule type" value="Genomic_DNA"/>
</dbReference>
<dbReference type="InterPro" id="IPR008767">
    <property type="entry name" value="Phage_SPP1_head-tail_adaptor"/>
</dbReference>
<accession>A0A562NXY5</accession>
<sequence length="116" mass="13238">MKVPRLTMTLTLETQLREPDRMGGYRMVWRDEGRLGAEMRSGAGGERFAEVGMESVVSWRISVRSAPSGDPRRPRPGQRFRMGEGRRARRFRIEAVSESDPAGRWLICVAKEEMQA</sequence>
<evidence type="ECO:0000313" key="3">
    <source>
        <dbReference type="Proteomes" id="UP000316225"/>
    </source>
</evidence>
<name>A0A562NXY5_9RHOB</name>
<proteinExistence type="predicted"/>
<dbReference type="AlphaFoldDB" id="A0A562NXY5"/>
<feature type="region of interest" description="Disordered" evidence="1">
    <location>
        <begin position="64"/>
        <end position="84"/>
    </location>
</feature>
<evidence type="ECO:0000313" key="2">
    <source>
        <dbReference type="EMBL" id="TWI37092.1"/>
    </source>
</evidence>
<dbReference type="OrthoDB" id="7570189at2"/>
<gene>
    <name evidence="2" type="ORF">IQ24_00883</name>
</gene>
<evidence type="ECO:0000256" key="1">
    <source>
        <dbReference type="SAM" id="MobiDB-lite"/>
    </source>
</evidence>
<comment type="caution">
    <text evidence="2">The sequence shown here is derived from an EMBL/GenBank/DDBJ whole genome shotgun (WGS) entry which is preliminary data.</text>
</comment>
<organism evidence="2 3">
    <name type="scientific">Paracoccus sulfuroxidans</name>
    <dbReference type="NCBI Taxonomy" id="384678"/>
    <lineage>
        <taxon>Bacteria</taxon>
        <taxon>Pseudomonadati</taxon>
        <taxon>Pseudomonadota</taxon>
        <taxon>Alphaproteobacteria</taxon>
        <taxon>Rhodobacterales</taxon>
        <taxon>Paracoccaceae</taxon>
        <taxon>Paracoccus</taxon>
    </lineage>
</organism>
<keyword evidence="3" id="KW-1185">Reference proteome</keyword>
<dbReference type="Proteomes" id="UP000316225">
    <property type="component" value="Unassembled WGS sequence"/>
</dbReference>
<dbReference type="RefSeq" id="WP_145396588.1">
    <property type="nucleotide sequence ID" value="NZ_VLKU01000002.1"/>
</dbReference>